<evidence type="ECO:0000313" key="1">
    <source>
        <dbReference type="EMBL" id="QTH70381.1"/>
    </source>
</evidence>
<dbReference type="Proteomes" id="UP000664904">
    <property type="component" value="Chromosome"/>
</dbReference>
<dbReference type="RefSeq" id="WP_208841976.1">
    <property type="nucleotide sequence ID" value="NZ_CP072133.1"/>
</dbReference>
<reference evidence="1" key="1">
    <citation type="submission" date="2021-03" db="EMBL/GenBank/DDBJ databases">
        <title>Complete Genome of Pseudoalteromonas xiamenensis STKMTI.2, a new potential marine bacterium producing anti-Vibrio compounds.</title>
        <authorList>
            <person name="Handayani D.P."/>
            <person name="Isnansetyo A."/>
            <person name="Istiqomah I."/>
            <person name="Jumina J."/>
        </authorList>
    </citation>
    <scope>NUCLEOTIDE SEQUENCE</scope>
    <source>
        <strain evidence="1">STKMTI.2</strain>
    </source>
</reference>
<accession>A0A975DEJ9</accession>
<gene>
    <name evidence="1" type="ORF">J5O05_10165</name>
</gene>
<evidence type="ECO:0000313" key="2">
    <source>
        <dbReference type="Proteomes" id="UP000664904"/>
    </source>
</evidence>
<proteinExistence type="predicted"/>
<sequence length="299" mass="34457">MKYIRTLSAFSAILEGKENVYVSLKLDENKIERLHQVGFPKELKSGLTLLPRVIGPRTRYNAEGQYGPANKSVPKVPYVIERHWERTDWHGNMHSGIIYQHRLKWFREYTPAPSIEMSIVFIGEQAFVRSPLLSTFEPSDLIAAINVFLEVFGEVEFMSANQLPIYMNLHKVNWELLPQGTVLSQLGERDIEKLTTRKSKKKDSVCKYRLSTIESYAPDFVAIGNGGFQGYIVYGFKQHGIFVLESMVRNNATYILNGDWQKISQLSKRDILDQSLHEERIIHNESWSTNLSRLFKEAA</sequence>
<dbReference type="AlphaFoldDB" id="A0A975DEJ9"/>
<keyword evidence="2" id="KW-1185">Reference proteome</keyword>
<organism evidence="1 2">
    <name type="scientific">Pseudoalteromonas xiamenensis</name>
    <dbReference type="NCBI Taxonomy" id="882626"/>
    <lineage>
        <taxon>Bacteria</taxon>
        <taxon>Pseudomonadati</taxon>
        <taxon>Pseudomonadota</taxon>
        <taxon>Gammaproteobacteria</taxon>
        <taxon>Alteromonadales</taxon>
        <taxon>Pseudoalteromonadaceae</taxon>
        <taxon>Pseudoalteromonas</taxon>
    </lineage>
</organism>
<protein>
    <submittedName>
        <fullName evidence="1">Uncharacterized protein</fullName>
    </submittedName>
</protein>
<dbReference type="EMBL" id="CP072133">
    <property type="protein sequence ID" value="QTH70381.1"/>
    <property type="molecule type" value="Genomic_DNA"/>
</dbReference>
<dbReference type="KEGG" id="pxi:J5O05_10165"/>
<name>A0A975DEJ9_9GAMM</name>